<gene>
    <name evidence="2" type="ORF">FSZ31_03215</name>
</gene>
<dbReference type="EMBL" id="VOPY01000001">
    <property type="protein sequence ID" value="TXC73753.1"/>
    <property type="molecule type" value="Genomic_DNA"/>
</dbReference>
<accession>A0A5C6UKY6</accession>
<name>A0A5C6UKY6_9SPHN</name>
<comment type="caution">
    <text evidence="2">The sequence shown here is derived from an EMBL/GenBank/DDBJ whole genome shotgun (WGS) entry which is preliminary data.</text>
</comment>
<dbReference type="InterPro" id="IPR021880">
    <property type="entry name" value="DUF3489"/>
</dbReference>
<evidence type="ECO:0000313" key="3">
    <source>
        <dbReference type="Proteomes" id="UP000321129"/>
    </source>
</evidence>
<dbReference type="Proteomes" id="UP000321129">
    <property type="component" value="Unassembled WGS sequence"/>
</dbReference>
<proteinExistence type="predicted"/>
<dbReference type="AlphaFoldDB" id="A0A5C6UKY6"/>
<dbReference type="RefSeq" id="WP_147121590.1">
    <property type="nucleotide sequence ID" value="NZ_VOPY01000001.1"/>
</dbReference>
<dbReference type="Pfam" id="PF11994">
    <property type="entry name" value="DUF3489"/>
    <property type="match status" value="1"/>
</dbReference>
<feature type="region of interest" description="Disordered" evidence="1">
    <location>
        <begin position="1"/>
        <end position="20"/>
    </location>
</feature>
<dbReference type="OrthoDB" id="7206991at2"/>
<reference evidence="2 3" key="1">
    <citation type="submission" date="2019-08" db="EMBL/GenBank/DDBJ databases">
        <title>Sphingorhabdus soil sp. nov., isolated from arctic soil.</title>
        <authorList>
            <person name="Liu Y."/>
        </authorList>
    </citation>
    <scope>NUCLEOTIDE SEQUENCE [LARGE SCALE GENOMIC DNA]</scope>
    <source>
        <strain evidence="2 3">D-2Q-5-6</strain>
    </source>
</reference>
<dbReference type="SUPFAM" id="SSF46785">
    <property type="entry name" value="Winged helix' DNA-binding domain"/>
    <property type="match status" value="1"/>
</dbReference>
<keyword evidence="3" id="KW-1185">Reference proteome</keyword>
<organism evidence="2 3">
    <name type="scientific">Flavisphingopyxis soli</name>
    <dbReference type="NCBI Taxonomy" id="2601267"/>
    <lineage>
        <taxon>Bacteria</taxon>
        <taxon>Pseudomonadati</taxon>
        <taxon>Pseudomonadota</taxon>
        <taxon>Alphaproteobacteria</taxon>
        <taxon>Sphingomonadales</taxon>
        <taxon>Sphingopyxidaceae</taxon>
        <taxon>Flavisphingopyxis</taxon>
    </lineage>
</organism>
<sequence length="80" mass="9006">MRNSSISAQKIAPPRPRQTKALKVERLLKRNQGATLGEIATSTNWQPHSCRSFLTGLRKRGLTILKESRNDGATNYRIES</sequence>
<protein>
    <submittedName>
        <fullName evidence="2">DUF3489 domain-containing protein</fullName>
    </submittedName>
</protein>
<evidence type="ECO:0000256" key="1">
    <source>
        <dbReference type="SAM" id="MobiDB-lite"/>
    </source>
</evidence>
<evidence type="ECO:0000313" key="2">
    <source>
        <dbReference type="EMBL" id="TXC73753.1"/>
    </source>
</evidence>
<dbReference type="InterPro" id="IPR036390">
    <property type="entry name" value="WH_DNA-bd_sf"/>
</dbReference>